<organism evidence="5 6">
    <name type="scientific">Desulfovibrio legallii</name>
    <dbReference type="NCBI Taxonomy" id="571438"/>
    <lineage>
        <taxon>Bacteria</taxon>
        <taxon>Pseudomonadati</taxon>
        <taxon>Thermodesulfobacteriota</taxon>
        <taxon>Desulfovibrionia</taxon>
        <taxon>Desulfovibrionales</taxon>
        <taxon>Desulfovibrionaceae</taxon>
        <taxon>Desulfovibrio</taxon>
    </lineage>
</organism>
<dbReference type="AlphaFoldDB" id="A0A1G7QUU7"/>
<accession>A0A1G7QUU7</accession>
<dbReference type="GO" id="GO:0006526">
    <property type="term" value="P:L-arginine biosynthetic process"/>
    <property type="evidence" value="ECO:0007669"/>
    <property type="project" value="TreeGrafter"/>
</dbReference>
<dbReference type="GO" id="GO:0046872">
    <property type="term" value="F:metal ion binding"/>
    <property type="evidence" value="ECO:0007669"/>
    <property type="project" value="UniProtKB-KW"/>
</dbReference>
<evidence type="ECO:0000313" key="6">
    <source>
        <dbReference type="Proteomes" id="UP000199355"/>
    </source>
</evidence>
<keyword evidence="3" id="KW-0170">Cobalt</keyword>
<proteinExistence type="predicted"/>
<evidence type="ECO:0000259" key="4">
    <source>
        <dbReference type="Pfam" id="PF07687"/>
    </source>
</evidence>
<dbReference type="STRING" id="571438.SAMN05192586_12419"/>
<dbReference type="InterPro" id="IPR002933">
    <property type="entry name" value="Peptidase_M20"/>
</dbReference>
<evidence type="ECO:0000256" key="1">
    <source>
        <dbReference type="ARBA" id="ARBA00022723"/>
    </source>
</evidence>
<dbReference type="SUPFAM" id="SSF55031">
    <property type="entry name" value="Bacterial exopeptidase dimerisation domain"/>
    <property type="match status" value="1"/>
</dbReference>
<dbReference type="InterPro" id="IPR050072">
    <property type="entry name" value="Peptidase_M20A"/>
</dbReference>
<evidence type="ECO:0000313" key="5">
    <source>
        <dbReference type="EMBL" id="SDG02296.1"/>
    </source>
</evidence>
<reference evidence="6" key="1">
    <citation type="submission" date="2016-10" db="EMBL/GenBank/DDBJ databases">
        <authorList>
            <person name="Varghese N."/>
            <person name="Submissions S."/>
        </authorList>
    </citation>
    <scope>NUCLEOTIDE SEQUENCE [LARGE SCALE GENOMIC DNA]</scope>
    <source>
        <strain evidence="6">KHC7</strain>
    </source>
</reference>
<keyword evidence="2" id="KW-0378">Hydrolase</keyword>
<dbReference type="SUPFAM" id="SSF53187">
    <property type="entry name" value="Zn-dependent exopeptidases"/>
    <property type="match status" value="1"/>
</dbReference>
<evidence type="ECO:0000256" key="2">
    <source>
        <dbReference type="ARBA" id="ARBA00022801"/>
    </source>
</evidence>
<dbReference type="PANTHER" id="PTHR43808:SF31">
    <property type="entry name" value="N-ACETYL-L-CITRULLINE DEACETYLASE"/>
    <property type="match status" value="1"/>
</dbReference>
<dbReference type="Proteomes" id="UP000199355">
    <property type="component" value="Unassembled WGS sequence"/>
</dbReference>
<dbReference type="OrthoDB" id="5443984at2"/>
<protein>
    <submittedName>
        <fullName evidence="5">Succinyl-diaminopimelate desuccinylase</fullName>
    </submittedName>
</protein>
<gene>
    <name evidence="5" type="ORF">SAMN05192586_12419</name>
</gene>
<dbReference type="InterPro" id="IPR036264">
    <property type="entry name" value="Bact_exopeptidase_dim_dom"/>
</dbReference>
<dbReference type="Gene3D" id="3.30.70.360">
    <property type="match status" value="1"/>
</dbReference>
<keyword evidence="1" id="KW-0479">Metal-binding</keyword>
<dbReference type="Gene3D" id="3.40.630.10">
    <property type="entry name" value="Zn peptidases"/>
    <property type="match status" value="1"/>
</dbReference>
<sequence length="386" mass="40836">MATRTEAGCTAPPPDVLRLTQTLVACNTMPENGNEAACLEAAAHTLRAAGFLVTLDRFDATHANLYARLLDAPESPGLCLAGHIDTVTARAAGWRTPPLQADERQGRLYGRGSCDMKGGVAALLCAAAAMRPRLRPGQDLRVHLYGGEEVGCLGSRHMAERRPEELAGVGAAIVAEPTALLPSVGHRGALWLRVTASGNAAHASMPQLGDNALTRLLPVAARIQAYDAGRWRHPQMGPATLTLTTLHAGSGCNMVPDAAGLTVDIRTVPGQDQDAVLADIRDLAGEACRVEVLTRVPSLWTPPDLPWVRRVARLAHGAAGQTPAPVTSQFFTDGASLRLAKPELPIIILGPGEQGVAHQTNEWCAVPQLCRAVDVYMAILADWYGV</sequence>
<dbReference type="PANTHER" id="PTHR43808">
    <property type="entry name" value="ACETYLORNITHINE DEACETYLASE"/>
    <property type="match status" value="1"/>
</dbReference>
<keyword evidence="6" id="KW-1185">Reference proteome</keyword>
<dbReference type="CDD" id="cd08659">
    <property type="entry name" value="M20_ArgE_DapE-like"/>
    <property type="match status" value="1"/>
</dbReference>
<dbReference type="InterPro" id="IPR011650">
    <property type="entry name" value="Peptidase_M20_dimer"/>
</dbReference>
<dbReference type="Pfam" id="PF01546">
    <property type="entry name" value="Peptidase_M20"/>
    <property type="match status" value="1"/>
</dbReference>
<evidence type="ECO:0000256" key="3">
    <source>
        <dbReference type="ARBA" id="ARBA00023285"/>
    </source>
</evidence>
<name>A0A1G7QUU7_9BACT</name>
<dbReference type="EMBL" id="FNBX01000024">
    <property type="protein sequence ID" value="SDG02296.1"/>
    <property type="molecule type" value="Genomic_DNA"/>
</dbReference>
<dbReference type="Pfam" id="PF07687">
    <property type="entry name" value="M20_dimer"/>
    <property type="match status" value="1"/>
</dbReference>
<dbReference type="GO" id="GO:0008777">
    <property type="term" value="F:acetylornithine deacetylase activity"/>
    <property type="evidence" value="ECO:0007669"/>
    <property type="project" value="TreeGrafter"/>
</dbReference>
<dbReference type="RefSeq" id="WP_092155248.1">
    <property type="nucleotide sequence ID" value="NZ_FNBX01000024.1"/>
</dbReference>
<feature type="domain" description="Peptidase M20 dimerisation" evidence="4">
    <location>
        <begin position="184"/>
        <end position="288"/>
    </location>
</feature>